<dbReference type="AlphaFoldDB" id="A0A0E9TSS1"/>
<sequence length="22" mass="2467">MYSHSVFSSESNVFGYDLGPQD</sequence>
<organism evidence="2">
    <name type="scientific">Anguilla anguilla</name>
    <name type="common">European freshwater eel</name>
    <name type="synonym">Muraena anguilla</name>
    <dbReference type="NCBI Taxonomy" id="7936"/>
    <lineage>
        <taxon>Eukaryota</taxon>
        <taxon>Metazoa</taxon>
        <taxon>Chordata</taxon>
        <taxon>Craniata</taxon>
        <taxon>Vertebrata</taxon>
        <taxon>Euteleostomi</taxon>
        <taxon>Actinopterygii</taxon>
        <taxon>Neopterygii</taxon>
        <taxon>Teleostei</taxon>
        <taxon>Anguilliformes</taxon>
        <taxon>Anguillidae</taxon>
        <taxon>Anguilla</taxon>
    </lineage>
</organism>
<evidence type="ECO:0000313" key="2">
    <source>
        <dbReference type="EMBL" id="JAH55945.1"/>
    </source>
</evidence>
<evidence type="ECO:0000256" key="1">
    <source>
        <dbReference type="SAM" id="MobiDB-lite"/>
    </source>
</evidence>
<feature type="compositionally biased region" description="Polar residues" evidence="1">
    <location>
        <begin position="1"/>
        <end position="12"/>
    </location>
</feature>
<reference evidence="2" key="2">
    <citation type="journal article" date="2015" name="Fish Shellfish Immunol.">
        <title>Early steps in the European eel (Anguilla anguilla)-Vibrio vulnificus interaction in the gills: Role of the RtxA13 toxin.</title>
        <authorList>
            <person name="Callol A."/>
            <person name="Pajuelo D."/>
            <person name="Ebbesson L."/>
            <person name="Teles M."/>
            <person name="MacKenzie S."/>
            <person name="Amaro C."/>
        </authorList>
    </citation>
    <scope>NUCLEOTIDE SEQUENCE</scope>
</reference>
<reference evidence="2" key="1">
    <citation type="submission" date="2014-11" db="EMBL/GenBank/DDBJ databases">
        <authorList>
            <person name="Amaro Gonzalez C."/>
        </authorList>
    </citation>
    <scope>NUCLEOTIDE SEQUENCE</scope>
</reference>
<dbReference type="EMBL" id="GBXM01055238">
    <property type="protein sequence ID" value="JAH53339.1"/>
    <property type="molecule type" value="Transcribed_RNA"/>
</dbReference>
<name>A0A0E9TSS1_ANGAN</name>
<protein>
    <submittedName>
        <fullName evidence="2">Uncharacterized protein</fullName>
    </submittedName>
</protein>
<dbReference type="EMBL" id="GBXM01045401">
    <property type="protein sequence ID" value="JAH63176.1"/>
    <property type="molecule type" value="Transcribed_RNA"/>
</dbReference>
<feature type="region of interest" description="Disordered" evidence="1">
    <location>
        <begin position="1"/>
        <end position="22"/>
    </location>
</feature>
<dbReference type="EMBL" id="GBXM01052632">
    <property type="protein sequence ID" value="JAH55945.1"/>
    <property type="molecule type" value="Transcribed_RNA"/>
</dbReference>
<proteinExistence type="predicted"/>
<accession>A0A0E9TSS1</accession>